<dbReference type="InterPro" id="IPR011701">
    <property type="entry name" value="MFS"/>
</dbReference>
<dbReference type="SUPFAM" id="SSF103473">
    <property type="entry name" value="MFS general substrate transporter"/>
    <property type="match status" value="1"/>
</dbReference>
<proteinExistence type="predicted"/>
<evidence type="ECO:0000313" key="2">
    <source>
        <dbReference type="EMBL" id="NNU28603.1"/>
    </source>
</evidence>
<protein>
    <submittedName>
        <fullName evidence="2">MFS transporter</fullName>
    </submittedName>
</protein>
<sequence length="403" mass="39833">MRSGRDFPLLLWATAFAFAGFAPLLSVVPLWTADGGAGSGGVGATTGVLMGATVATQLAMPRLLRVLSLRRASMLGALLLGAPTFAYLVSSAVGWVLLVSAVRGVGFGLLVVAGSALVAELVPPERRGRGLGAYGVAIGAPQALLLPVGVWAAEHLGFAVVFVTAGGAGVLGAVVMAGVRERDRRGDPSAVGPLEEDPAAVVGGPVRYRTLAGSGVLLLVAACAFGGTTSFVPLAFPAATASLVLLAVSVAMTAGRWWAGVRADSEGVGGLLPFGIGACALGTLGIAGAAGLLEGTSALVLASAGGLLYGLGFGALQNDTLVLMFREAGPAGTGTASAAWNIAYDGGTGAGSLGVGFVAQGVGVSGALGLSAVPLLVLLPHAVRRSRGARGLLGRRRGPRRDV</sequence>
<keyword evidence="1" id="KW-1133">Transmembrane helix</keyword>
<feature type="transmembrane region" description="Helical" evidence="1">
    <location>
        <begin position="72"/>
        <end position="89"/>
    </location>
</feature>
<dbReference type="Pfam" id="PF07690">
    <property type="entry name" value="MFS_1"/>
    <property type="match status" value="1"/>
</dbReference>
<feature type="transmembrane region" description="Helical" evidence="1">
    <location>
        <begin position="95"/>
        <end position="119"/>
    </location>
</feature>
<gene>
    <name evidence="2" type="ORF">HLI28_13770</name>
</gene>
<dbReference type="AlphaFoldDB" id="A0A849KIT7"/>
<feature type="transmembrane region" description="Helical" evidence="1">
    <location>
        <begin position="9"/>
        <end position="31"/>
    </location>
</feature>
<feature type="transmembrane region" description="Helical" evidence="1">
    <location>
        <begin position="158"/>
        <end position="179"/>
    </location>
</feature>
<feature type="transmembrane region" description="Helical" evidence="1">
    <location>
        <begin position="271"/>
        <end position="292"/>
    </location>
</feature>
<dbReference type="InterPro" id="IPR052714">
    <property type="entry name" value="MFS_Exporter"/>
</dbReference>
<comment type="caution">
    <text evidence="2">The sequence shown here is derived from an EMBL/GenBank/DDBJ whole genome shotgun (WGS) entry which is preliminary data.</text>
</comment>
<dbReference type="GO" id="GO:0022857">
    <property type="term" value="F:transmembrane transporter activity"/>
    <property type="evidence" value="ECO:0007669"/>
    <property type="project" value="InterPro"/>
</dbReference>
<organism evidence="2 3">
    <name type="scientific">Isoptericola sediminis</name>
    <dbReference type="NCBI Taxonomy" id="2733572"/>
    <lineage>
        <taxon>Bacteria</taxon>
        <taxon>Bacillati</taxon>
        <taxon>Actinomycetota</taxon>
        <taxon>Actinomycetes</taxon>
        <taxon>Micrococcales</taxon>
        <taxon>Promicromonosporaceae</taxon>
        <taxon>Isoptericola</taxon>
    </lineage>
</organism>
<dbReference type="RefSeq" id="WP_171248130.1">
    <property type="nucleotide sequence ID" value="NZ_JABFAJ010000024.1"/>
</dbReference>
<dbReference type="Proteomes" id="UP000557204">
    <property type="component" value="Unassembled WGS sequence"/>
</dbReference>
<feature type="transmembrane region" description="Helical" evidence="1">
    <location>
        <begin position="37"/>
        <end position="60"/>
    </location>
</feature>
<dbReference type="PANTHER" id="PTHR23531:SF1">
    <property type="entry name" value="QUINOLENE RESISTANCE PROTEIN NORA"/>
    <property type="match status" value="1"/>
</dbReference>
<keyword evidence="3" id="KW-1185">Reference proteome</keyword>
<feature type="transmembrane region" description="Helical" evidence="1">
    <location>
        <begin position="216"/>
        <end position="236"/>
    </location>
</feature>
<dbReference type="EMBL" id="JABFAJ010000024">
    <property type="protein sequence ID" value="NNU28603.1"/>
    <property type="molecule type" value="Genomic_DNA"/>
</dbReference>
<feature type="transmembrane region" description="Helical" evidence="1">
    <location>
        <begin position="298"/>
        <end position="316"/>
    </location>
</feature>
<keyword evidence="1" id="KW-0472">Membrane</keyword>
<keyword evidence="1" id="KW-0812">Transmembrane</keyword>
<dbReference type="Gene3D" id="1.20.1250.20">
    <property type="entry name" value="MFS general substrate transporter like domains"/>
    <property type="match status" value="1"/>
</dbReference>
<dbReference type="InterPro" id="IPR036259">
    <property type="entry name" value="MFS_trans_sf"/>
</dbReference>
<evidence type="ECO:0000313" key="3">
    <source>
        <dbReference type="Proteomes" id="UP000557204"/>
    </source>
</evidence>
<feature type="transmembrane region" description="Helical" evidence="1">
    <location>
        <begin position="242"/>
        <end position="259"/>
    </location>
</feature>
<evidence type="ECO:0000256" key="1">
    <source>
        <dbReference type="SAM" id="Phobius"/>
    </source>
</evidence>
<feature type="transmembrane region" description="Helical" evidence="1">
    <location>
        <begin position="131"/>
        <end position="152"/>
    </location>
</feature>
<dbReference type="PANTHER" id="PTHR23531">
    <property type="entry name" value="QUINOLENE RESISTANCE PROTEIN NORA"/>
    <property type="match status" value="1"/>
</dbReference>
<accession>A0A849KIT7</accession>
<name>A0A849KIT7_9MICO</name>
<reference evidence="2 3" key="1">
    <citation type="submission" date="2020-05" db="EMBL/GenBank/DDBJ databases">
        <title>Genome sequence of Isoptericola sp. JC619 isolated from Chilika lagoon, India.</title>
        <authorList>
            <person name="Kumar D."/>
            <person name="Appam K."/>
            <person name="Gandham S."/>
            <person name="Uppada J."/>
            <person name="Sasikala C."/>
            <person name="Venkata Ramana C."/>
        </authorList>
    </citation>
    <scope>NUCLEOTIDE SEQUENCE [LARGE SCALE GENOMIC DNA]</scope>
    <source>
        <strain evidence="2 3">JC619</strain>
    </source>
</reference>